<evidence type="ECO:0008006" key="4">
    <source>
        <dbReference type="Google" id="ProtNLM"/>
    </source>
</evidence>
<dbReference type="AlphaFoldDB" id="A0ABD2X501"/>
<organism evidence="2 3">
    <name type="scientific">Trichogramma kaykai</name>
    <dbReference type="NCBI Taxonomy" id="54128"/>
    <lineage>
        <taxon>Eukaryota</taxon>
        <taxon>Metazoa</taxon>
        <taxon>Ecdysozoa</taxon>
        <taxon>Arthropoda</taxon>
        <taxon>Hexapoda</taxon>
        <taxon>Insecta</taxon>
        <taxon>Pterygota</taxon>
        <taxon>Neoptera</taxon>
        <taxon>Endopterygota</taxon>
        <taxon>Hymenoptera</taxon>
        <taxon>Apocrita</taxon>
        <taxon>Proctotrupomorpha</taxon>
        <taxon>Chalcidoidea</taxon>
        <taxon>Trichogrammatidae</taxon>
        <taxon>Trichogramma</taxon>
    </lineage>
</organism>
<feature type="compositionally biased region" description="Polar residues" evidence="1">
    <location>
        <begin position="1"/>
        <end position="23"/>
    </location>
</feature>
<name>A0ABD2X501_9HYME</name>
<evidence type="ECO:0000313" key="3">
    <source>
        <dbReference type="Proteomes" id="UP001627154"/>
    </source>
</evidence>
<proteinExistence type="predicted"/>
<keyword evidence="3" id="KW-1185">Reference proteome</keyword>
<sequence>MDFTLNGDSNSSLDATNASTNEKSPIEIKKRKQECNMELYRELLNILKQQVISQPKELDVIGAFAKLVEECLRKLPYRKQKQLQRTIYNAMSKAEDECFEE</sequence>
<protein>
    <recommendedName>
        <fullName evidence="4">BESS domain-containing protein</fullName>
    </recommendedName>
</protein>
<dbReference type="EMBL" id="JBJJXI010000051">
    <property type="protein sequence ID" value="KAL3400285.1"/>
    <property type="molecule type" value="Genomic_DNA"/>
</dbReference>
<feature type="region of interest" description="Disordered" evidence="1">
    <location>
        <begin position="1"/>
        <end position="27"/>
    </location>
</feature>
<gene>
    <name evidence="2" type="ORF">TKK_006164</name>
</gene>
<evidence type="ECO:0000256" key="1">
    <source>
        <dbReference type="SAM" id="MobiDB-lite"/>
    </source>
</evidence>
<evidence type="ECO:0000313" key="2">
    <source>
        <dbReference type="EMBL" id="KAL3400285.1"/>
    </source>
</evidence>
<dbReference type="Proteomes" id="UP001627154">
    <property type="component" value="Unassembled WGS sequence"/>
</dbReference>
<accession>A0ABD2X501</accession>
<comment type="caution">
    <text evidence="2">The sequence shown here is derived from an EMBL/GenBank/DDBJ whole genome shotgun (WGS) entry which is preliminary data.</text>
</comment>
<reference evidence="2 3" key="1">
    <citation type="journal article" date="2024" name="bioRxiv">
        <title>A reference genome for Trichogramma kaykai: A tiny desert-dwelling parasitoid wasp with competing sex-ratio distorters.</title>
        <authorList>
            <person name="Culotta J."/>
            <person name="Lindsey A.R."/>
        </authorList>
    </citation>
    <scope>NUCLEOTIDE SEQUENCE [LARGE SCALE GENOMIC DNA]</scope>
    <source>
        <strain evidence="2 3">KSX58</strain>
    </source>
</reference>